<evidence type="ECO:0000313" key="1">
    <source>
        <dbReference type="EMBL" id="GIG18698.1"/>
    </source>
</evidence>
<evidence type="ECO:0000313" key="2">
    <source>
        <dbReference type="Proteomes" id="UP000660339"/>
    </source>
</evidence>
<sequence>MSVGQMRQCPREHDDRLARDRQLSAWFIADLHSYVRRALWMISKVGTDPIQRASGELHHVRAWRFRAHGTDTHRSTSSAIRNNHTIRNNRNLVGAR</sequence>
<dbReference type="EMBL" id="BONJ01000043">
    <property type="protein sequence ID" value="GIG18698.1"/>
    <property type="molecule type" value="Genomic_DNA"/>
</dbReference>
<protein>
    <submittedName>
        <fullName evidence="1">Uncharacterized protein</fullName>
    </submittedName>
</protein>
<accession>A0A8J3LD09</accession>
<gene>
    <name evidence="1" type="ORF">Cme02nite_70300</name>
</gene>
<name>A0A8J3LD09_9ACTN</name>
<dbReference type="Proteomes" id="UP000660339">
    <property type="component" value="Unassembled WGS sequence"/>
</dbReference>
<dbReference type="AlphaFoldDB" id="A0A8J3LD09"/>
<proteinExistence type="predicted"/>
<comment type="caution">
    <text evidence="1">The sequence shown here is derived from an EMBL/GenBank/DDBJ whole genome shotgun (WGS) entry which is preliminary data.</text>
</comment>
<reference evidence="1" key="1">
    <citation type="submission" date="2021-01" db="EMBL/GenBank/DDBJ databases">
        <title>Whole genome shotgun sequence of Catellatospora methionotrophica NBRC 14553.</title>
        <authorList>
            <person name="Komaki H."/>
            <person name="Tamura T."/>
        </authorList>
    </citation>
    <scope>NUCLEOTIDE SEQUENCE</scope>
    <source>
        <strain evidence="1">NBRC 14553</strain>
    </source>
</reference>
<keyword evidence="2" id="KW-1185">Reference proteome</keyword>
<organism evidence="1 2">
    <name type="scientific">Catellatospora methionotrophica</name>
    <dbReference type="NCBI Taxonomy" id="121620"/>
    <lineage>
        <taxon>Bacteria</taxon>
        <taxon>Bacillati</taxon>
        <taxon>Actinomycetota</taxon>
        <taxon>Actinomycetes</taxon>
        <taxon>Micromonosporales</taxon>
        <taxon>Micromonosporaceae</taxon>
        <taxon>Catellatospora</taxon>
    </lineage>
</organism>